<dbReference type="GO" id="GO:0000103">
    <property type="term" value="P:sulfate assimilation"/>
    <property type="evidence" value="ECO:0007669"/>
    <property type="project" value="TreeGrafter"/>
</dbReference>
<dbReference type="InterPro" id="IPR045854">
    <property type="entry name" value="NO2/SO3_Rdtase_4Fe4S_sf"/>
</dbReference>
<dbReference type="GO" id="GO:0009337">
    <property type="term" value="C:sulfite reductase complex (NADPH)"/>
    <property type="evidence" value="ECO:0007669"/>
    <property type="project" value="TreeGrafter"/>
</dbReference>
<comment type="similarity">
    <text evidence="3">Belongs to the nitrite and sulfite reductase 4Fe-4S domain family.</text>
</comment>
<dbReference type="SUPFAM" id="SSF56014">
    <property type="entry name" value="Nitrite and sulphite reductase 4Fe-4S domain-like"/>
    <property type="match status" value="2"/>
</dbReference>
<keyword evidence="13" id="KW-1185">Reference proteome</keyword>
<evidence type="ECO:0000256" key="4">
    <source>
        <dbReference type="ARBA" id="ARBA00022485"/>
    </source>
</evidence>
<dbReference type="Gene3D" id="3.90.480.10">
    <property type="entry name" value="Sulfite Reductase Hemoprotein,Domain 2"/>
    <property type="match status" value="1"/>
</dbReference>
<dbReference type="InterPro" id="IPR036136">
    <property type="entry name" value="Nit/Sulf_reduc_fer-like_dom_sf"/>
</dbReference>
<comment type="cofactor">
    <cofactor evidence="1">
        <name>siroheme</name>
        <dbReference type="ChEBI" id="CHEBI:60052"/>
    </cofactor>
</comment>
<evidence type="ECO:0000256" key="5">
    <source>
        <dbReference type="ARBA" id="ARBA00022617"/>
    </source>
</evidence>
<feature type="domain" description="Nitrite/sulphite reductase 4Fe-4S" evidence="10">
    <location>
        <begin position="173"/>
        <end position="340"/>
    </location>
</feature>
<reference evidence="12 13" key="1">
    <citation type="submission" date="2019-02" db="EMBL/GenBank/DDBJ databases">
        <title>Deep-cultivation of Planctomycetes and their phenomic and genomic characterization uncovers novel biology.</title>
        <authorList>
            <person name="Wiegand S."/>
            <person name="Jogler M."/>
            <person name="Boedeker C."/>
            <person name="Pinto D."/>
            <person name="Vollmers J."/>
            <person name="Rivas-Marin E."/>
            <person name="Kohn T."/>
            <person name="Peeters S.H."/>
            <person name="Heuer A."/>
            <person name="Rast P."/>
            <person name="Oberbeckmann S."/>
            <person name="Bunk B."/>
            <person name="Jeske O."/>
            <person name="Meyerdierks A."/>
            <person name="Storesund J.E."/>
            <person name="Kallscheuer N."/>
            <person name="Luecker S."/>
            <person name="Lage O.M."/>
            <person name="Pohl T."/>
            <person name="Merkel B.J."/>
            <person name="Hornburger P."/>
            <person name="Mueller R.-W."/>
            <person name="Bruemmer F."/>
            <person name="Labrenz M."/>
            <person name="Spormann A.M."/>
            <person name="Op den Camp H."/>
            <person name="Overmann J."/>
            <person name="Amann R."/>
            <person name="Jetten M.S.M."/>
            <person name="Mascher T."/>
            <person name="Medema M.H."/>
            <person name="Devos D.P."/>
            <person name="Kaster A.-K."/>
            <person name="Ovreas L."/>
            <person name="Rohde M."/>
            <person name="Galperin M.Y."/>
            <person name="Jogler C."/>
        </authorList>
    </citation>
    <scope>NUCLEOTIDE SEQUENCE [LARGE SCALE GENOMIC DNA]</scope>
    <source>
        <strain evidence="12 13">Pla175</strain>
    </source>
</reference>
<evidence type="ECO:0000256" key="9">
    <source>
        <dbReference type="ARBA" id="ARBA00023014"/>
    </source>
</evidence>
<feature type="domain" description="Nitrite/sulphite reductase 4Fe-4S" evidence="10">
    <location>
        <begin position="443"/>
        <end position="578"/>
    </location>
</feature>
<accession>A0A518DH85</accession>
<dbReference type="OrthoDB" id="9803707at2"/>
<dbReference type="Gene3D" id="3.30.413.10">
    <property type="entry name" value="Sulfite Reductase Hemoprotein, domain 1"/>
    <property type="match status" value="2"/>
</dbReference>
<comment type="cofactor">
    <cofactor evidence="2">
        <name>[4Fe-4S] cluster</name>
        <dbReference type="ChEBI" id="CHEBI:49883"/>
    </cofactor>
</comment>
<dbReference type="EMBL" id="CP036291">
    <property type="protein sequence ID" value="QDU90838.1"/>
    <property type="molecule type" value="Genomic_DNA"/>
</dbReference>
<dbReference type="SUPFAM" id="SSF55124">
    <property type="entry name" value="Nitrite/Sulfite reductase N-terminal domain-like"/>
    <property type="match status" value="2"/>
</dbReference>
<evidence type="ECO:0000256" key="6">
    <source>
        <dbReference type="ARBA" id="ARBA00022723"/>
    </source>
</evidence>
<dbReference type="InterPro" id="IPR045169">
    <property type="entry name" value="NO2/SO3_Rdtase_4Fe4S_prot"/>
</dbReference>
<evidence type="ECO:0000256" key="8">
    <source>
        <dbReference type="ARBA" id="ARBA00023004"/>
    </source>
</evidence>
<evidence type="ECO:0000313" key="13">
    <source>
        <dbReference type="Proteomes" id="UP000317429"/>
    </source>
</evidence>
<dbReference type="FunFam" id="3.30.413.10:FF:000014">
    <property type="entry name" value="Sulfite reductase [ferredoxin], chloroplastic"/>
    <property type="match status" value="1"/>
</dbReference>
<dbReference type="NCBIfam" id="NF010029">
    <property type="entry name" value="PRK13504.1"/>
    <property type="match status" value="1"/>
</dbReference>
<dbReference type="Proteomes" id="UP000317429">
    <property type="component" value="Chromosome"/>
</dbReference>
<dbReference type="GO" id="GO:0051539">
    <property type="term" value="F:4 iron, 4 sulfur cluster binding"/>
    <property type="evidence" value="ECO:0007669"/>
    <property type="project" value="UniProtKB-KW"/>
</dbReference>
<proteinExistence type="inferred from homology"/>
<keyword evidence="9" id="KW-0411">Iron-sulfur</keyword>
<dbReference type="Pfam" id="PF03460">
    <property type="entry name" value="NIR_SIR_ferr"/>
    <property type="match status" value="2"/>
</dbReference>
<dbReference type="Gene3D" id="3.90.480.20">
    <property type="match status" value="1"/>
</dbReference>
<protein>
    <submittedName>
        <fullName evidence="12">Sulfite reductase [ferredoxin]</fullName>
        <ecNumber evidence="12">1.8.7.1</ecNumber>
    </submittedName>
</protein>
<evidence type="ECO:0000256" key="2">
    <source>
        <dbReference type="ARBA" id="ARBA00001966"/>
    </source>
</evidence>
<keyword evidence="4" id="KW-0004">4Fe-4S</keyword>
<dbReference type="GO" id="GO:0016002">
    <property type="term" value="F:sulfite reductase activity"/>
    <property type="evidence" value="ECO:0007669"/>
    <property type="project" value="TreeGrafter"/>
</dbReference>
<dbReference type="InterPro" id="IPR006067">
    <property type="entry name" value="NO2/SO3_Rdtase_4Fe4S_dom"/>
</dbReference>
<dbReference type="KEGG" id="pnd:Pla175_42510"/>
<dbReference type="GO" id="GO:0046872">
    <property type="term" value="F:metal ion binding"/>
    <property type="evidence" value="ECO:0007669"/>
    <property type="project" value="UniProtKB-KW"/>
</dbReference>
<keyword evidence="5" id="KW-0349">Heme</keyword>
<keyword evidence="8" id="KW-0408">Iron</keyword>
<dbReference type="Pfam" id="PF01077">
    <property type="entry name" value="NIR_SIR"/>
    <property type="match status" value="2"/>
</dbReference>
<dbReference type="AlphaFoldDB" id="A0A518DH85"/>
<dbReference type="GO" id="GO:0050311">
    <property type="term" value="F:sulfite reductase (ferredoxin) activity"/>
    <property type="evidence" value="ECO:0007669"/>
    <property type="project" value="UniProtKB-EC"/>
</dbReference>
<evidence type="ECO:0000256" key="7">
    <source>
        <dbReference type="ARBA" id="ARBA00023002"/>
    </source>
</evidence>
<dbReference type="InterPro" id="IPR006066">
    <property type="entry name" value="NO2/SO3_Rdtase_FeS/sirohaem_BS"/>
</dbReference>
<sequence>MSDEPAKLSAVEGVKLESHYLRGTIAAELANDAPNFDKDTTNVLKHHGTYEQDDRDRRAEARAAKVPGGKFFSMMIRSAIPGGRLTSAQLLAQLDLCDQVGNGTLRITTRQGLQLHGVLKENLKQVIRGINESQLTTLAACGDVKRNVMCSPAPYKTDPVYDQMQRLADELTAALNPKTTAYYEIWLTDSETGEKALAGSGGPGANGSGGYDVEPIYGQTYLPRKFKIGVSLPGDNSCDVYAQDLGFLAICEGGQIVGYNVLVGGSFGVTPSADKTFAAIGQEMCYVPASQAVDIAIAVVKVQRDFGNRSDRKVARMKYLIHNWGLDRFTSKVEEYFGAPLEAPRDAPVTGYNDCMGWHEQGDGRWFYGLNVENGRIKDEGDFRLKSALREVCQTLAPPLRLTPHQSAIFCDIQPQDRDKLESILRSHGVPLSDQFSTVRRWSMACPALPLCGLAVTESERVMPGIMDQLEPKIAALGLQDEVFTTRMTGCPNGCARPYNADIGLVGKTKGKFTIFLGGHTLGHRLNWIYKDLVPEDQVVDELTAVLRVFASERSPGETLGDFCHRVGKDELIAMCEAEPVGPNVQA</sequence>
<dbReference type="GO" id="GO:0020037">
    <property type="term" value="F:heme binding"/>
    <property type="evidence" value="ECO:0007669"/>
    <property type="project" value="InterPro"/>
</dbReference>
<evidence type="ECO:0000259" key="10">
    <source>
        <dbReference type="Pfam" id="PF01077"/>
    </source>
</evidence>
<dbReference type="EC" id="1.8.7.1" evidence="12"/>
<dbReference type="InterPro" id="IPR005117">
    <property type="entry name" value="NiRdtase/SiRdtase_haem-b_fer"/>
</dbReference>
<gene>
    <name evidence="12" type="primary">sir_2</name>
    <name evidence="12" type="ORF">Pla175_42510</name>
</gene>
<name>A0A518DH85_9BACT</name>
<evidence type="ECO:0000259" key="11">
    <source>
        <dbReference type="Pfam" id="PF03460"/>
    </source>
</evidence>
<dbReference type="RefSeq" id="WP_145290126.1">
    <property type="nucleotide sequence ID" value="NZ_CP036291.1"/>
</dbReference>
<evidence type="ECO:0000256" key="3">
    <source>
        <dbReference type="ARBA" id="ARBA00010429"/>
    </source>
</evidence>
<keyword evidence="6" id="KW-0479">Metal-binding</keyword>
<feature type="domain" description="Nitrite/Sulfite reductase ferredoxin-like" evidence="11">
    <location>
        <begin position="75"/>
        <end position="132"/>
    </location>
</feature>
<evidence type="ECO:0000313" key="12">
    <source>
        <dbReference type="EMBL" id="QDU90838.1"/>
    </source>
</evidence>
<evidence type="ECO:0000256" key="1">
    <source>
        <dbReference type="ARBA" id="ARBA00001929"/>
    </source>
</evidence>
<dbReference type="PANTHER" id="PTHR11493:SF47">
    <property type="entry name" value="SULFITE REDUCTASE [NADPH] SUBUNIT BETA"/>
    <property type="match status" value="1"/>
</dbReference>
<dbReference type="PROSITE" id="PS00365">
    <property type="entry name" value="NIR_SIR"/>
    <property type="match status" value="1"/>
</dbReference>
<dbReference type="PANTHER" id="PTHR11493">
    <property type="entry name" value="SULFITE REDUCTASE [NADPH] SUBUNIT BETA-RELATED"/>
    <property type="match status" value="1"/>
</dbReference>
<feature type="domain" description="Nitrite/Sulfite reductase ferredoxin-like" evidence="11">
    <location>
        <begin position="359"/>
        <end position="427"/>
    </location>
</feature>
<keyword evidence="7 12" id="KW-0560">Oxidoreductase</keyword>
<organism evidence="12 13">
    <name type="scientific">Pirellulimonas nuda</name>
    <dbReference type="NCBI Taxonomy" id="2528009"/>
    <lineage>
        <taxon>Bacteria</taxon>
        <taxon>Pseudomonadati</taxon>
        <taxon>Planctomycetota</taxon>
        <taxon>Planctomycetia</taxon>
        <taxon>Pirellulales</taxon>
        <taxon>Lacipirellulaceae</taxon>
        <taxon>Pirellulimonas</taxon>
    </lineage>
</organism>
<dbReference type="PRINTS" id="PR00397">
    <property type="entry name" value="SIROHAEM"/>
</dbReference>